<dbReference type="InterPro" id="IPR004143">
    <property type="entry name" value="BPL_LPL_catalytic"/>
</dbReference>
<dbReference type="PANTHER" id="PTHR12561">
    <property type="entry name" value="LIPOATE-PROTEIN LIGASE"/>
    <property type="match status" value="1"/>
</dbReference>
<dbReference type="CDD" id="cd16443">
    <property type="entry name" value="LplA"/>
    <property type="match status" value="1"/>
</dbReference>
<reference evidence="3 4" key="1">
    <citation type="submission" date="2022-06" db="EMBL/GenBank/DDBJ databases">
        <title>Isolation of gut microbiota from human fecal samples.</title>
        <authorList>
            <person name="Pamer E.G."/>
            <person name="Barat B."/>
            <person name="Waligurski E."/>
            <person name="Medina S."/>
            <person name="Paddock L."/>
            <person name="Mostad J."/>
        </authorList>
    </citation>
    <scope>NUCLEOTIDE SEQUENCE [LARGE SCALE GENOMIC DNA]</scope>
    <source>
        <strain evidence="3 4">SL.3.17</strain>
    </source>
</reference>
<organism evidence="3 4">
    <name type="scientific">Anaerovorax odorimutans</name>
    <dbReference type="NCBI Taxonomy" id="109327"/>
    <lineage>
        <taxon>Bacteria</taxon>
        <taxon>Bacillati</taxon>
        <taxon>Bacillota</taxon>
        <taxon>Clostridia</taxon>
        <taxon>Peptostreptococcales</taxon>
        <taxon>Anaerovoracaceae</taxon>
        <taxon>Anaerovorax</taxon>
    </lineage>
</organism>
<dbReference type="EMBL" id="JANFXK010000024">
    <property type="protein sequence ID" value="MCQ4638273.1"/>
    <property type="molecule type" value="Genomic_DNA"/>
</dbReference>
<gene>
    <name evidence="3" type="ORF">NE619_16200</name>
</gene>
<dbReference type="Gene3D" id="3.30.390.50">
    <property type="entry name" value="CO dehydrogenase flavoprotein, C-terminal domain"/>
    <property type="match status" value="1"/>
</dbReference>
<dbReference type="Gene3D" id="3.30.930.10">
    <property type="entry name" value="Bira Bifunctional Protein, Domain 2"/>
    <property type="match status" value="1"/>
</dbReference>
<feature type="domain" description="BPL/LPL catalytic" evidence="2">
    <location>
        <begin position="25"/>
        <end position="211"/>
    </location>
</feature>
<sequence>MKYLKMPESDVYYNLALEEYLFDHYKDEDLLLLWKNHDSIVVGKYQNVYQEVNIKQVEESGIPVARRNTGGGTVFHDKGNLNYSFITDHDPKTFSDYEPFVEPVIRALGSLGVSAEKRNKSDIAIQGKKISGNAQTIKGGRILHHGTLLFDADLESLGDALRPGSGVFSSKAVESIRSQVTNIKDYLREATIDQLETCLLKAYFGDEKPQPLALSDAELEEVSLLREAKYITWEWNYGRSPEFSFQKTGWAGGSKVAVELHVKKGLIAACGICCDEDLEQKIDSQCAQRLLVGIPYSYTAVYEFFSQTMRRDLAAALTDCFF</sequence>
<dbReference type="PANTHER" id="PTHR12561:SF3">
    <property type="entry name" value="LIPOYLTRANSFERASE 1, MITOCHONDRIAL"/>
    <property type="match status" value="1"/>
</dbReference>
<keyword evidence="4" id="KW-1185">Reference proteome</keyword>
<dbReference type="GO" id="GO:0016979">
    <property type="term" value="F:lipoate-protein ligase activity"/>
    <property type="evidence" value="ECO:0007669"/>
    <property type="project" value="UniProtKB-EC"/>
</dbReference>
<dbReference type="Proteomes" id="UP001524502">
    <property type="component" value="Unassembled WGS sequence"/>
</dbReference>
<evidence type="ECO:0000313" key="4">
    <source>
        <dbReference type="Proteomes" id="UP001524502"/>
    </source>
</evidence>
<evidence type="ECO:0000259" key="2">
    <source>
        <dbReference type="PROSITE" id="PS51733"/>
    </source>
</evidence>
<dbReference type="NCBIfam" id="TIGR00545">
    <property type="entry name" value="lipoyltrans"/>
    <property type="match status" value="1"/>
</dbReference>
<dbReference type="PROSITE" id="PS51733">
    <property type="entry name" value="BPL_LPL_CATALYTIC"/>
    <property type="match status" value="1"/>
</dbReference>
<comment type="caution">
    <text evidence="3">The sequence shown here is derived from an EMBL/GenBank/DDBJ whole genome shotgun (WGS) entry which is preliminary data.</text>
</comment>
<dbReference type="InterPro" id="IPR004562">
    <property type="entry name" value="LipoylTrfase_LipoateP_Ligase"/>
</dbReference>
<accession>A0ABT1RSW2</accession>
<evidence type="ECO:0000256" key="1">
    <source>
        <dbReference type="ARBA" id="ARBA00005085"/>
    </source>
</evidence>
<keyword evidence="3" id="KW-0436">Ligase</keyword>
<dbReference type="RefSeq" id="WP_256133469.1">
    <property type="nucleotide sequence ID" value="NZ_JANFXK010000024.1"/>
</dbReference>
<evidence type="ECO:0000313" key="3">
    <source>
        <dbReference type="EMBL" id="MCQ4638273.1"/>
    </source>
</evidence>
<dbReference type="EC" id="6.3.1.20" evidence="3"/>
<comment type="pathway">
    <text evidence="1">Protein modification; protein lipoylation via exogenous pathway; protein N(6)-(lipoyl)lysine from lipoate: step 2/2.</text>
</comment>
<name>A0ABT1RSW2_9FIRM</name>
<proteinExistence type="predicted"/>
<dbReference type="SUPFAM" id="SSF55681">
    <property type="entry name" value="Class II aaRS and biotin synthetases"/>
    <property type="match status" value="1"/>
</dbReference>
<protein>
    <submittedName>
        <fullName evidence="3">Lipoate--protein ligase</fullName>
        <ecNumber evidence="3">6.3.1.20</ecNumber>
    </submittedName>
</protein>
<dbReference type="InterPro" id="IPR045864">
    <property type="entry name" value="aa-tRNA-synth_II/BPL/LPL"/>
</dbReference>
<dbReference type="Pfam" id="PF21948">
    <property type="entry name" value="LplA-B_cat"/>
    <property type="match status" value="1"/>
</dbReference>